<gene>
    <name evidence="3" type="ORF">B4N89_33475</name>
</gene>
<dbReference type="InterPro" id="IPR008928">
    <property type="entry name" value="6-hairpin_glycosidase_sf"/>
</dbReference>
<protein>
    <recommendedName>
        <fullName evidence="2">Alpha-L-rhamnosidase six-hairpin glycosidase domain-containing protein</fullName>
    </recommendedName>
</protein>
<reference evidence="3 4" key="1">
    <citation type="submission" date="2017-03" db="EMBL/GenBank/DDBJ databases">
        <title>Draft genome sequence of Streptomyces scabrisporus NF3, endophyte isolated from Amphipterygium adstringens.</title>
        <authorList>
            <person name="Vazquez M."/>
            <person name="Ceapa C.D."/>
            <person name="Rodriguez Luna D."/>
            <person name="Sanchez Esquivel S."/>
        </authorList>
    </citation>
    <scope>NUCLEOTIDE SEQUENCE [LARGE SCALE GENOMIC DNA]</scope>
    <source>
        <strain evidence="3 4">NF3</strain>
    </source>
</reference>
<dbReference type="OrthoDB" id="9761045at2"/>
<dbReference type="PANTHER" id="PTHR34987:SF4">
    <property type="entry name" value="ALPHA-L-RHAMNOSIDASE C-TERMINAL DOMAIN-CONTAINING PROTEIN"/>
    <property type="match status" value="1"/>
</dbReference>
<dbReference type="GO" id="GO:0005975">
    <property type="term" value="P:carbohydrate metabolic process"/>
    <property type="evidence" value="ECO:0007669"/>
    <property type="project" value="InterPro"/>
</dbReference>
<dbReference type="InterPro" id="IPR035396">
    <property type="entry name" value="Bac_rhamnosid6H"/>
</dbReference>
<evidence type="ECO:0000313" key="3">
    <source>
        <dbReference type="EMBL" id="OPC79017.1"/>
    </source>
</evidence>
<dbReference type="Gene3D" id="1.50.10.10">
    <property type="match status" value="1"/>
</dbReference>
<dbReference type="Gene3D" id="2.60.420.10">
    <property type="entry name" value="Maltose phosphorylase, domain 3"/>
    <property type="match status" value="1"/>
</dbReference>
<dbReference type="RefSeq" id="WP_078980218.1">
    <property type="nucleotide sequence ID" value="NZ_MWQN01000002.1"/>
</dbReference>
<evidence type="ECO:0000313" key="4">
    <source>
        <dbReference type="Proteomes" id="UP000190037"/>
    </source>
</evidence>
<evidence type="ECO:0000259" key="2">
    <source>
        <dbReference type="Pfam" id="PF17389"/>
    </source>
</evidence>
<dbReference type="PANTHER" id="PTHR34987">
    <property type="entry name" value="C, PUTATIVE (AFU_ORTHOLOGUE AFUA_3G02880)-RELATED"/>
    <property type="match status" value="1"/>
</dbReference>
<organism evidence="3 4">
    <name type="scientific">Embleya scabrispora</name>
    <dbReference type="NCBI Taxonomy" id="159449"/>
    <lineage>
        <taxon>Bacteria</taxon>
        <taxon>Bacillati</taxon>
        <taxon>Actinomycetota</taxon>
        <taxon>Actinomycetes</taxon>
        <taxon>Kitasatosporales</taxon>
        <taxon>Streptomycetaceae</taxon>
        <taxon>Embleya</taxon>
    </lineage>
</organism>
<dbReference type="Pfam" id="PF17389">
    <property type="entry name" value="Bac_rhamnosid6H"/>
    <property type="match status" value="1"/>
</dbReference>
<dbReference type="STRING" id="159449.B4N89_33475"/>
<proteinExistence type="predicted"/>
<comment type="caution">
    <text evidence="3">The sequence shown here is derived from an EMBL/GenBank/DDBJ whole genome shotgun (WGS) entry which is preliminary data.</text>
</comment>
<dbReference type="Gene3D" id="2.60.120.260">
    <property type="entry name" value="Galactose-binding domain-like"/>
    <property type="match status" value="1"/>
</dbReference>
<feature type="region of interest" description="Disordered" evidence="1">
    <location>
        <begin position="266"/>
        <end position="285"/>
    </location>
</feature>
<dbReference type="AlphaFoldDB" id="A0A1T3NQ64"/>
<accession>A0A1T3NQ64</accession>
<evidence type="ECO:0000256" key="1">
    <source>
        <dbReference type="SAM" id="MobiDB-lite"/>
    </source>
</evidence>
<dbReference type="SUPFAM" id="SSF48208">
    <property type="entry name" value="Six-hairpin glycosidases"/>
    <property type="match status" value="1"/>
</dbReference>
<feature type="domain" description="Alpha-L-rhamnosidase six-hairpin glycosidase" evidence="2">
    <location>
        <begin position="329"/>
        <end position="573"/>
    </location>
</feature>
<keyword evidence="4" id="KW-1185">Reference proteome</keyword>
<dbReference type="InterPro" id="IPR012341">
    <property type="entry name" value="6hp_glycosidase-like_sf"/>
</dbReference>
<sequence>MIADNDFPPGRWRARWIWAASPDGPPSGRHTVALRAVLELDRVPERVPTRLVALSGYALAVNGVEVARGPVRANPRMRPYDDLDLAPALRPGTNVVTALAWVHDGPTAWWLPPSPFANDLVHGAFVLEARLGPDTWFHTDERWQGRVLAGWTATPGGGSVSGRGRELLDARALPADWQRPDRDPGWPAAVVRRAMTTGEPGRPEPPSYPGGPFGGRPIAWPRPRLIALTPGEDGAYTADRVLSGTLVVDATGPAGAEVLVHTAEFTDPTGRPAPGEHDASLATTTDGTRRALESVDSYGLRGALVQAPDGVVVHGVAVRERTYPVTGDAWFTCSDPRLERIWRIGRRTVTLCSADAYLDCPTREQRAWTGDAVVHQMVDLTTNADWRLARWHPRLAASPRPDGMLPMAVAGDAEWADFTVIPDWALHWVHSVWNLYRYVGDREEIAELLPVVERVLRWFVPFLDESGLPTDVFGWVIIDWSAVHTEGVSAALCGLWGRALLEFAELASWLGDRSRAEWARAAHARLAAGFERLWDPERERYADSIANGERRPMASQHGQAAALVGGLVPAARIDRLVHVLTDESALVHAAFSAPKGPAEPGSDTEVGGAHLRAGPPEPWWDTDRRVVRAQPFFRYVVHDALALAGRADLIADLCLDWLVLLDRSETSWSETWYGGTVSHGWSSTPTRDLMTRVLGVEPAEPGFAVARIEPALGSLTRAEGAVPTPAGPIGVVVTPTELTVDSPLPFVHAGRPHPAGRHTIARSGG</sequence>
<dbReference type="Proteomes" id="UP000190037">
    <property type="component" value="Unassembled WGS sequence"/>
</dbReference>
<name>A0A1T3NQ64_9ACTN</name>
<dbReference type="EMBL" id="MWQN01000002">
    <property type="protein sequence ID" value="OPC79017.1"/>
    <property type="molecule type" value="Genomic_DNA"/>
</dbReference>